<feature type="compositionally biased region" description="Acidic residues" evidence="1">
    <location>
        <begin position="63"/>
        <end position="73"/>
    </location>
</feature>
<proteinExistence type="predicted"/>
<feature type="region of interest" description="Disordered" evidence="1">
    <location>
        <begin position="164"/>
        <end position="234"/>
    </location>
</feature>
<dbReference type="Proteomes" id="UP000433883">
    <property type="component" value="Unassembled WGS sequence"/>
</dbReference>
<feature type="compositionally biased region" description="Basic and acidic residues" evidence="1">
    <location>
        <begin position="119"/>
        <end position="134"/>
    </location>
</feature>
<feature type="region of interest" description="Disordered" evidence="1">
    <location>
        <begin position="50"/>
        <end position="73"/>
    </location>
</feature>
<dbReference type="AlphaFoldDB" id="A0A8H3Z6Z2"/>
<comment type="caution">
    <text evidence="2">The sequence shown here is derived from an EMBL/GenBank/DDBJ whole genome shotgun (WGS) entry which is preliminary data.</text>
</comment>
<evidence type="ECO:0000256" key="1">
    <source>
        <dbReference type="SAM" id="MobiDB-lite"/>
    </source>
</evidence>
<accession>A0A8H3Z6Z2</accession>
<evidence type="ECO:0000313" key="3">
    <source>
        <dbReference type="Proteomes" id="UP000433883"/>
    </source>
</evidence>
<evidence type="ECO:0000313" key="2">
    <source>
        <dbReference type="EMBL" id="KAE9982797.1"/>
    </source>
</evidence>
<feature type="compositionally biased region" description="Polar residues" evidence="1">
    <location>
        <begin position="172"/>
        <end position="184"/>
    </location>
</feature>
<feature type="region of interest" description="Disordered" evidence="1">
    <location>
        <begin position="1"/>
        <end position="32"/>
    </location>
</feature>
<reference evidence="2 3" key="1">
    <citation type="submission" date="2019-11" db="EMBL/GenBank/DDBJ databases">
        <title>Venturia inaequalis Genome Resource.</title>
        <authorList>
            <person name="Lichtner F.J."/>
        </authorList>
    </citation>
    <scope>NUCLEOTIDE SEQUENCE [LARGE SCALE GENOMIC DNA]</scope>
    <source>
        <strain evidence="2">Bline_iso_100314</strain>
    </source>
</reference>
<gene>
    <name evidence="2" type="ORF">BLS_005379</name>
</gene>
<sequence length="234" mass="26520">MHRLSVAKTEDTPKSEISTTPPPQLQKKRGWRKLSAEKIYEIDTLRPLTAVDGRPNQDQISTESEEADWEDSQADALTVQEWARQEGFSFPHPVAPPPIKHNVNQQIRRAMARRAKARALREKAPQTHYQRFDEGNFGQRIIDTPPSHSRRKSLLSAELIDAESGDEDIIESNRSQSSVSTAKQTLAIRGEALPANELRRDSGYGDDNNSENEDDAHNAEELFQYDFGQQDIVF</sequence>
<protein>
    <submittedName>
        <fullName evidence="2">Uncharacterized protein</fullName>
    </submittedName>
</protein>
<dbReference type="EMBL" id="WNWQ01000037">
    <property type="protein sequence ID" value="KAE9982797.1"/>
    <property type="molecule type" value="Genomic_DNA"/>
</dbReference>
<feature type="region of interest" description="Disordered" evidence="1">
    <location>
        <begin position="113"/>
        <end position="150"/>
    </location>
</feature>
<name>A0A8H3Z6Z2_VENIN</name>
<organism evidence="2 3">
    <name type="scientific">Venturia inaequalis</name>
    <name type="common">Apple scab fungus</name>
    <dbReference type="NCBI Taxonomy" id="5025"/>
    <lineage>
        <taxon>Eukaryota</taxon>
        <taxon>Fungi</taxon>
        <taxon>Dikarya</taxon>
        <taxon>Ascomycota</taxon>
        <taxon>Pezizomycotina</taxon>
        <taxon>Dothideomycetes</taxon>
        <taxon>Pleosporomycetidae</taxon>
        <taxon>Venturiales</taxon>
        <taxon>Venturiaceae</taxon>
        <taxon>Venturia</taxon>
    </lineage>
</organism>